<dbReference type="InterPro" id="IPR000488">
    <property type="entry name" value="Death_dom"/>
</dbReference>
<dbReference type="PROSITE" id="PS50017">
    <property type="entry name" value="DEATH_DOMAIN"/>
    <property type="match status" value="1"/>
</dbReference>
<dbReference type="Pfam" id="PF00619">
    <property type="entry name" value="CARD"/>
    <property type="match status" value="1"/>
</dbReference>
<dbReference type="InterPro" id="IPR001315">
    <property type="entry name" value="CARD"/>
</dbReference>
<gene>
    <name evidence="5 6" type="primary">zgc:174906</name>
</gene>
<dbReference type="OrthoDB" id="8947098at2759"/>
<dbReference type="Gene3D" id="1.10.533.10">
    <property type="entry name" value="Death Domain, Fas"/>
    <property type="match status" value="2"/>
</dbReference>
<reference evidence="5 6" key="1">
    <citation type="submission" date="2025-04" db="UniProtKB">
        <authorList>
            <consortium name="RefSeq"/>
        </authorList>
    </citation>
    <scope>IDENTIFICATION</scope>
</reference>
<organism evidence="4 5">
    <name type="scientific">Betta splendens</name>
    <name type="common">Siamese fighting fish</name>
    <dbReference type="NCBI Taxonomy" id="158456"/>
    <lineage>
        <taxon>Eukaryota</taxon>
        <taxon>Metazoa</taxon>
        <taxon>Chordata</taxon>
        <taxon>Craniata</taxon>
        <taxon>Vertebrata</taxon>
        <taxon>Euteleostomi</taxon>
        <taxon>Actinopterygii</taxon>
        <taxon>Neopterygii</taxon>
        <taxon>Teleostei</taxon>
        <taxon>Neoteleostei</taxon>
        <taxon>Acanthomorphata</taxon>
        <taxon>Anabantaria</taxon>
        <taxon>Anabantiformes</taxon>
        <taxon>Anabantoidei</taxon>
        <taxon>Osphronemidae</taxon>
        <taxon>Betta</taxon>
    </lineage>
</organism>
<evidence type="ECO:0000259" key="3">
    <source>
        <dbReference type="PROSITE" id="PS50209"/>
    </source>
</evidence>
<evidence type="ECO:0000313" key="5">
    <source>
        <dbReference type="RefSeq" id="XP_029012739.1"/>
    </source>
</evidence>
<accession>A0A6P7N4B6</accession>
<feature type="domain" description="Death" evidence="2">
    <location>
        <begin position="138"/>
        <end position="222"/>
    </location>
</feature>
<dbReference type="RefSeq" id="XP_029012740.1">
    <property type="nucleotide sequence ID" value="XM_029156907.3"/>
</dbReference>
<evidence type="ECO:0000313" key="6">
    <source>
        <dbReference type="RefSeq" id="XP_029012740.1"/>
    </source>
</evidence>
<dbReference type="RefSeq" id="XP_029012739.1">
    <property type="nucleotide sequence ID" value="XM_029156906.3"/>
</dbReference>
<dbReference type="InterPro" id="IPR011029">
    <property type="entry name" value="DEATH-like_dom_sf"/>
</dbReference>
<dbReference type="AlphaFoldDB" id="A0A6P7N4B6"/>
<feature type="domain" description="CARD" evidence="3">
    <location>
        <begin position="4"/>
        <end position="82"/>
    </location>
</feature>
<evidence type="ECO:0000313" key="4">
    <source>
        <dbReference type="Proteomes" id="UP000515150"/>
    </source>
</evidence>
<dbReference type="GO" id="GO:0007165">
    <property type="term" value="P:signal transduction"/>
    <property type="evidence" value="ECO:0007669"/>
    <property type="project" value="InterPro"/>
</dbReference>
<dbReference type="KEGG" id="bspl:114859049"/>
<dbReference type="CDD" id="cd01670">
    <property type="entry name" value="Death"/>
    <property type="match status" value="1"/>
</dbReference>
<sequence length="225" mass="25484">MAEQPAAEIQLLRSLKAKLIDILSSDADYILQHADSRSLLSPHGYQHVKACRVPHEKVTELLDRIILRGTEAAQLLLELLKDPDLQETFPRLHFIKDFQVNAPLSGETNKQGAGKRHHTPDLQEPVPIKQTKGCPLVTEKQLMIVARSVGKSWREIGRMSLDIPSVKLEQIEEDHTTHRERVFAMLRYWKTCRRQNATAARLHSLLSEGELALPAESLEVLSETI</sequence>
<dbReference type="CDD" id="cd01671">
    <property type="entry name" value="CARD"/>
    <property type="match status" value="1"/>
</dbReference>
<dbReference type="SUPFAM" id="SSF47986">
    <property type="entry name" value="DEATH domain"/>
    <property type="match status" value="2"/>
</dbReference>
<name>A0A6P7N4B6_BETSP</name>
<proteinExistence type="predicted"/>
<dbReference type="GO" id="GO:0042981">
    <property type="term" value="P:regulation of apoptotic process"/>
    <property type="evidence" value="ECO:0007669"/>
    <property type="project" value="InterPro"/>
</dbReference>
<evidence type="ECO:0000259" key="2">
    <source>
        <dbReference type="PROSITE" id="PS50017"/>
    </source>
</evidence>
<dbReference type="PROSITE" id="PS50209">
    <property type="entry name" value="CARD"/>
    <property type="match status" value="1"/>
</dbReference>
<dbReference type="Pfam" id="PF00531">
    <property type="entry name" value="Death"/>
    <property type="match status" value="1"/>
</dbReference>
<feature type="region of interest" description="Disordered" evidence="1">
    <location>
        <begin position="105"/>
        <end position="128"/>
    </location>
</feature>
<evidence type="ECO:0000256" key="1">
    <source>
        <dbReference type="SAM" id="MobiDB-lite"/>
    </source>
</evidence>
<dbReference type="GeneID" id="114859049"/>
<protein>
    <submittedName>
        <fullName evidence="5 6">Uncharacterized protein zgc:174906</fullName>
    </submittedName>
</protein>
<keyword evidence="4" id="KW-1185">Reference proteome</keyword>
<dbReference type="Proteomes" id="UP000515150">
    <property type="component" value="Chromosome 7"/>
</dbReference>